<dbReference type="Pfam" id="PF20129">
    <property type="entry name" value="DUF6519"/>
    <property type="match status" value="3"/>
</dbReference>
<evidence type="ECO:0000256" key="1">
    <source>
        <dbReference type="SAM" id="MobiDB-lite"/>
    </source>
</evidence>
<organism evidence="2 3">
    <name type="scientific">Deminuibacter soli</name>
    <dbReference type="NCBI Taxonomy" id="2291815"/>
    <lineage>
        <taxon>Bacteria</taxon>
        <taxon>Pseudomonadati</taxon>
        <taxon>Bacteroidota</taxon>
        <taxon>Chitinophagia</taxon>
        <taxon>Chitinophagales</taxon>
        <taxon>Chitinophagaceae</taxon>
        <taxon>Deminuibacter</taxon>
    </lineage>
</organism>
<accession>A0A3E1NG57</accession>
<dbReference type="InterPro" id="IPR045392">
    <property type="entry name" value="DUF6519"/>
</dbReference>
<name>A0A3E1NG57_9BACT</name>
<proteinExistence type="predicted"/>
<evidence type="ECO:0000313" key="2">
    <source>
        <dbReference type="EMBL" id="RFM26945.1"/>
    </source>
</evidence>
<reference evidence="2 3" key="1">
    <citation type="submission" date="2018-08" db="EMBL/GenBank/DDBJ databases">
        <title>Chitinophagaceae sp. K23C18032701, a novel bacterium isolated from forest soil.</title>
        <authorList>
            <person name="Wang C."/>
        </authorList>
    </citation>
    <scope>NUCLEOTIDE SEQUENCE [LARGE SCALE GENOMIC DNA]</scope>
    <source>
        <strain evidence="2 3">K23C18032701</strain>
    </source>
</reference>
<feature type="compositionally biased region" description="Pro residues" evidence="1">
    <location>
        <begin position="115"/>
        <end position="149"/>
    </location>
</feature>
<dbReference type="AlphaFoldDB" id="A0A3E1NG57"/>
<protein>
    <submittedName>
        <fullName evidence="2">Uncharacterized protein</fullName>
    </submittedName>
</protein>
<feature type="region of interest" description="Disordered" evidence="1">
    <location>
        <begin position="114"/>
        <end position="149"/>
    </location>
</feature>
<dbReference type="EMBL" id="QTJU01000007">
    <property type="protein sequence ID" value="RFM26945.1"/>
    <property type="molecule type" value="Genomic_DNA"/>
</dbReference>
<gene>
    <name evidence="2" type="ORF">DXN05_18345</name>
</gene>
<evidence type="ECO:0000313" key="3">
    <source>
        <dbReference type="Proteomes" id="UP000261284"/>
    </source>
</evidence>
<dbReference type="RefSeq" id="WP_116848729.1">
    <property type="nucleotide sequence ID" value="NZ_QTJU01000007.1"/>
</dbReference>
<dbReference type="OrthoDB" id="134981at2"/>
<dbReference type="SUPFAM" id="SSF69322">
    <property type="entry name" value="Tricorn protease domain 2"/>
    <property type="match status" value="1"/>
</dbReference>
<dbReference type="Proteomes" id="UP000261284">
    <property type="component" value="Unassembled WGS sequence"/>
</dbReference>
<dbReference type="SUPFAM" id="SSF75011">
    <property type="entry name" value="3-carboxy-cis,cis-mucoante lactonizing enzyme"/>
    <property type="match status" value="1"/>
</dbReference>
<comment type="caution">
    <text evidence="2">The sequence shown here is derived from an EMBL/GenBank/DDBJ whole genome shotgun (WGS) entry which is preliminary data.</text>
</comment>
<keyword evidence="3" id="KW-1185">Reference proteome</keyword>
<sequence length="1199" mass="129698">MPGDYSRKTFNRHKHYSGVLMQQGRVLLDADWNEQLAIQQHRTIIETKDVIGVSGVPKKTDGFKITVLTDASDLLIAPGRIYVDGLLCELEKSAVSYLHQPYYPLPDLGNFTGPFAPPDSPVTSPPDSPLSPPDSPLSPPDSPLSPPASPVFAQLKDGAYLVYLDAWQREISYLDDPHIHEVALGEADTTMRLQTVWQVKLLNVGADSSVPLTCDTVFPGYVALSMPSTGKLTAQTVPVKPGDNPCVLPPSAGYQRLENQLYRVQVHQVDANGKPMGFKWSRDNASVETTITHIEGNKLTVASTGKDDTVLGFAAGQWAEIIDESVSLGAAPYPLVKIQDVNNGIIQISTSAAGYIGKKGLKLRRWDQGAGSTAAGAPVNTGWLDIEGGIQVSFDSGKFHAGDYWLIPARTATGNIEWPLQGMPAKPAALQPVGTLHHYSKLALIQVADGKAALVQDCRDLFPSLTDICAEDICFDNGNCNFGGAQTVQDALDQLCAANDLRLHNKLLHGVGVICGLKLICGQAQVVRSTMLSASGGFQLTRQNVVLEPGHAIDCEGNLVQVKKETIYNVVEEAIRAKLLPDGKSGKVNLMLAGNGVKGAVINIEAHGKENFWDDVLEGTLLKDFYNDYILSFVKYLKTLSPFPLTETAPIPVNQQRLTAVINVMAQLLNSATGPYVFVSGTKTQTILRTEKDCAGVAGDKLYEDKLLWCLYNDLKKQLGSETFCAMFDNDNPYPDYTIDEGLDTVFGPALKVHTKLRVHPSGNVAYTCGTDNKIYAYDLQKKLYSQALVFPASDKIVVQDILISPDGKTLYTVGVLDAKDSVFATAAIDAAGVLTWGPTSLRCGFQFSTLGMAQGTATAGAAAATDNTLYAIAKGQGIFKIDSIGTANFNATVVEAFSATGLLVVSADGGRAYCGVSATAGIGNVSTTFTSIHITKLKATDTGAAPDLPVTGTDAWNDLVIHNNIIYVTANNAAGATGRMVYQFDYTSVLKKTVALDSNQIVRLAYLTAGKKEYLLASLSDKSKVVRLPANADGIQAVDAKYRIPVQIFPMGIATDAKQANVYVLNGLVNTLTTIEVRRAFSPSFKPNYTVEAPKRLADYHDGVLKTFKDMLGHLVQHFKDGFVEEFLIDCPTCDPEKKVYLGCVEIRDGQVYHVCNFDKRKYVKSFPTVDYWHSVIPVKPIMEKAFEQFCCLILGKS</sequence>